<dbReference type="SFLD" id="SFLDS00001">
    <property type="entry name" value="Enolase"/>
    <property type="match status" value="1"/>
</dbReference>
<dbReference type="PANTHER" id="PTHR48073:SF2">
    <property type="entry name" value="O-SUCCINYLBENZOATE SYNTHASE"/>
    <property type="match status" value="1"/>
</dbReference>
<keyword evidence="4" id="KW-1185">Reference proteome</keyword>
<dbReference type="Gene3D" id="3.20.20.120">
    <property type="entry name" value="Enolase-like C-terminal domain"/>
    <property type="match status" value="1"/>
</dbReference>
<name>A0A2X4PHL1_9PORP</name>
<dbReference type="OrthoDB" id="9766759at2"/>
<feature type="domain" description="Mandelate racemase/muconate lactonizing enzyme C-terminal" evidence="2">
    <location>
        <begin position="125"/>
        <end position="223"/>
    </location>
</feature>
<sequence>MAKVKVFRQELKFAHPAITSRGIYRSRNVWFLVYYPQDDSAVHHIGEIAPLYDLSPEYHPGFEEEIISCAQSMEEISPATLLQDCRASSIRFALDCISRQNQSLPHAPFDEVPIPVNGLIWMGTKEQMTARMKEKLQAGFRCIKLKIGGIDFEEELSILQELRNLAGTDITIRLDANGAWQDYDTAMKRLEALAPFGIHSIEQPVLAGLTETSAKVCRQSPVPIALDEELIGIWSKQEREVLLATIRPQYLVLKPTLHGGLSGAEEWIRLAKQYAAGYWVTSALESNVGLRALAEWILPTRPLLAQGLGTGDLYLNNMPRNHRLHKGYFYLVSHSPYSVSDLKGSLPVYG</sequence>
<dbReference type="SFLD" id="SFLDF00009">
    <property type="entry name" value="o-succinylbenzoate_synthase"/>
    <property type="match status" value="1"/>
</dbReference>
<dbReference type="EC" id="5.1.1.-" evidence="3"/>
<keyword evidence="1" id="KW-0479">Metal-binding</keyword>
<dbReference type="Proteomes" id="UP000249300">
    <property type="component" value="Chromosome 1"/>
</dbReference>
<keyword evidence="3" id="KW-0413">Isomerase</keyword>
<dbReference type="EMBL" id="LS483447">
    <property type="protein sequence ID" value="SQH73416.1"/>
    <property type="molecule type" value="Genomic_DNA"/>
</dbReference>
<dbReference type="InterPro" id="IPR036849">
    <property type="entry name" value="Enolase-like_C_sf"/>
</dbReference>
<dbReference type="Gene3D" id="3.30.390.10">
    <property type="entry name" value="Enolase-like, N-terminal domain"/>
    <property type="match status" value="1"/>
</dbReference>
<dbReference type="SFLD" id="SFLDG00180">
    <property type="entry name" value="muconate_cycloisomerase"/>
    <property type="match status" value="1"/>
</dbReference>
<dbReference type="GO" id="GO:0046872">
    <property type="term" value="F:metal ion binding"/>
    <property type="evidence" value="ECO:0007669"/>
    <property type="project" value="UniProtKB-KW"/>
</dbReference>
<dbReference type="AlphaFoldDB" id="A0A2X4PHL1"/>
<evidence type="ECO:0000313" key="3">
    <source>
        <dbReference type="EMBL" id="SQH73416.1"/>
    </source>
</evidence>
<reference evidence="3 4" key="1">
    <citation type="submission" date="2018-06" db="EMBL/GenBank/DDBJ databases">
        <authorList>
            <consortium name="Pathogen Informatics"/>
            <person name="Doyle S."/>
        </authorList>
    </citation>
    <scope>NUCLEOTIDE SEQUENCE [LARGE SCALE GENOMIC DNA]</scope>
    <source>
        <strain evidence="3 4">NCTC12858</strain>
    </source>
</reference>
<accession>A0A2X4PHL1</accession>
<protein>
    <submittedName>
        <fullName evidence="3">L-Ala-D/L-Glu epimerase</fullName>
        <ecNumber evidence="3">5.1.1.-</ecNumber>
    </submittedName>
</protein>
<dbReference type="PANTHER" id="PTHR48073">
    <property type="entry name" value="O-SUCCINYLBENZOATE SYNTHASE-RELATED"/>
    <property type="match status" value="1"/>
</dbReference>
<dbReference type="KEGG" id="pcre:NCTC12858_01271"/>
<dbReference type="CDD" id="cd03320">
    <property type="entry name" value="OSBS"/>
    <property type="match status" value="1"/>
</dbReference>
<dbReference type="InterPro" id="IPR029017">
    <property type="entry name" value="Enolase-like_N"/>
</dbReference>
<proteinExistence type="predicted"/>
<gene>
    <name evidence="3" type="primary">ykfB</name>
    <name evidence="3" type="ORF">NCTC12858_01271</name>
</gene>
<dbReference type="InterPro" id="IPR029065">
    <property type="entry name" value="Enolase_C-like"/>
</dbReference>
<dbReference type="RefSeq" id="WP_023938244.1">
    <property type="nucleotide sequence ID" value="NZ_FUXH01000001.1"/>
</dbReference>
<dbReference type="SUPFAM" id="SSF51604">
    <property type="entry name" value="Enolase C-terminal domain-like"/>
    <property type="match status" value="1"/>
</dbReference>
<evidence type="ECO:0000259" key="2">
    <source>
        <dbReference type="SMART" id="SM00922"/>
    </source>
</evidence>
<dbReference type="GO" id="GO:0016854">
    <property type="term" value="F:racemase and epimerase activity"/>
    <property type="evidence" value="ECO:0007669"/>
    <property type="project" value="UniProtKB-ARBA"/>
</dbReference>
<dbReference type="Pfam" id="PF13378">
    <property type="entry name" value="MR_MLE_C"/>
    <property type="match status" value="1"/>
</dbReference>
<evidence type="ECO:0000256" key="1">
    <source>
        <dbReference type="ARBA" id="ARBA00022723"/>
    </source>
</evidence>
<dbReference type="SUPFAM" id="SSF54826">
    <property type="entry name" value="Enolase N-terminal domain-like"/>
    <property type="match status" value="1"/>
</dbReference>
<evidence type="ECO:0000313" key="4">
    <source>
        <dbReference type="Proteomes" id="UP000249300"/>
    </source>
</evidence>
<organism evidence="3 4">
    <name type="scientific">Porphyromonas crevioricanis</name>
    <dbReference type="NCBI Taxonomy" id="393921"/>
    <lineage>
        <taxon>Bacteria</taxon>
        <taxon>Pseudomonadati</taxon>
        <taxon>Bacteroidota</taxon>
        <taxon>Bacteroidia</taxon>
        <taxon>Bacteroidales</taxon>
        <taxon>Porphyromonadaceae</taxon>
        <taxon>Porphyromonas</taxon>
    </lineage>
</organism>
<dbReference type="SMART" id="SM00922">
    <property type="entry name" value="MR_MLE"/>
    <property type="match status" value="1"/>
</dbReference>
<dbReference type="InterPro" id="IPR013342">
    <property type="entry name" value="Mandelate_racemase_C"/>
</dbReference>